<proteinExistence type="predicted"/>
<keyword evidence="2" id="KW-1185">Reference proteome</keyword>
<evidence type="ECO:0000313" key="2">
    <source>
        <dbReference type="Proteomes" id="UP000027466"/>
    </source>
</evidence>
<sequence length="78" mass="9050">MKPKTFIEQAEREAKLVDALLLARYTLAIHNGKLCTAERETWEMNFRAELIRIDAALQMAGIDTTQPMHPPFRYDEDD</sequence>
<name>A0A069PNS1_9BURK</name>
<dbReference type="Proteomes" id="UP000027466">
    <property type="component" value="Unassembled WGS sequence"/>
</dbReference>
<evidence type="ECO:0000313" key="1">
    <source>
        <dbReference type="EMBL" id="KDR41529.1"/>
    </source>
</evidence>
<comment type="caution">
    <text evidence="1">The sequence shown here is derived from an EMBL/GenBank/DDBJ whole genome shotgun (WGS) entry which is preliminary data.</text>
</comment>
<reference evidence="1 2" key="1">
    <citation type="submission" date="2014-03" db="EMBL/GenBank/DDBJ databases">
        <title>Draft Genome Sequences of Four Burkholderia Strains.</title>
        <authorList>
            <person name="Liu X.Y."/>
            <person name="Li C.X."/>
            <person name="Xu J.H."/>
        </authorList>
    </citation>
    <scope>NUCLEOTIDE SEQUENCE [LARGE SCALE GENOMIC DNA]</scope>
    <source>
        <strain evidence="1 2">DSM 50014</strain>
    </source>
</reference>
<dbReference type="RefSeq" id="WP_051672595.1">
    <property type="nucleotide sequence ID" value="NZ_CADFFX010000001.1"/>
</dbReference>
<dbReference type="EMBL" id="JFHC01000026">
    <property type="protein sequence ID" value="KDR41529.1"/>
    <property type="molecule type" value="Genomic_DNA"/>
</dbReference>
<organism evidence="1 2">
    <name type="scientific">Caballeronia glathei</name>
    <dbReference type="NCBI Taxonomy" id="60547"/>
    <lineage>
        <taxon>Bacteria</taxon>
        <taxon>Pseudomonadati</taxon>
        <taxon>Pseudomonadota</taxon>
        <taxon>Betaproteobacteria</taxon>
        <taxon>Burkholderiales</taxon>
        <taxon>Burkholderiaceae</taxon>
        <taxon>Caballeronia</taxon>
    </lineage>
</organism>
<gene>
    <name evidence="1" type="ORF">BG61_16585</name>
</gene>
<protein>
    <submittedName>
        <fullName evidence="1">Uncharacterized protein</fullName>
    </submittedName>
</protein>
<dbReference type="STRING" id="60547.GCA_000751215_06383"/>
<dbReference type="AlphaFoldDB" id="A0A069PNS1"/>
<accession>A0A069PNS1</accession>